<reference evidence="2 3" key="1">
    <citation type="journal article" date="2013" name="BMC Genomics">
        <title>Reconstruction of the lipid metabolism for the microalga Monoraphidium neglectum from its genome sequence reveals characteristics suitable for biofuel production.</title>
        <authorList>
            <person name="Bogen C."/>
            <person name="Al-Dilaimi A."/>
            <person name="Albersmeier A."/>
            <person name="Wichmann J."/>
            <person name="Grundmann M."/>
            <person name="Rupp O."/>
            <person name="Lauersen K.J."/>
            <person name="Blifernez-Klassen O."/>
            <person name="Kalinowski J."/>
            <person name="Goesmann A."/>
            <person name="Mussgnug J.H."/>
            <person name="Kruse O."/>
        </authorList>
    </citation>
    <scope>NUCLEOTIDE SEQUENCE [LARGE SCALE GENOMIC DNA]</scope>
    <source>
        <strain evidence="2 3">SAG 48.87</strain>
    </source>
</reference>
<feature type="region of interest" description="Disordered" evidence="1">
    <location>
        <begin position="153"/>
        <end position="263"/>
    </location>
</feature>
<dbReference type="InterPro" id="IPR011009">
    <property type="entry name" value="Kinase-like_dom_sf"/>
</dbReference>
<evidence type="ECO:0000313" key="3">
    <source>
        <dbReference type="Proteomes" id="UP000054498"/>
    </source>
</evidence>
<organism evidence="2 3">
    <name type="scientific">Monoraphidium neglectum</name>
    <dbReference type="NCBI Taxonomy" id="145388"/>
    <lineage>
        <taxon>Eukaryota</taxon>
        <taxon>Viridiplantae</taxon>
        <taxon>Chlorophyta</taxon>
        <taxon>core chlorophytes</taxon>
        <taxon>Chlorophyceae</taxon>
        <taxon>CS clade</taxon>
        <taxon>Sphaeropleales</taxon>
        <taxon>Selenastraceae</taxon>
        <taxon>Monoraphidium</taxon>
    </lineage>
</organism>
<evidence type="ECO:0000313" key="2">
    <source>
        <dbReference type="EMBL" id="KIY92145.1"/>
    </source>
</evidence>
<feature type="compositionally biased region" description="Low complexity" evidence="1">
    <location>
        <begin position="188"/>
        <end position="199"/>
    </location>
</feature>
<feature type="region of interest" description="Disordered" evidence="1">
    <location>
        <begin position="395"/>
        <end position="455"/>
    </location>
</feature>
<dbReference type="SUPFAM" id="SSF56112">
    <property type="entry name" value="Protein kinase-like (PK-like)"/>
    <property type="match status" value="1"/>
</dbReference>
<sequence length="468" mass="48359">MHWNLLRKSHLWRVLYANPAFLETAGLGAEDAAELSLRNVLVPLGRRTVFWRGLQVMAITRRAFGVERVKLRGSADADGIFTLTFRPASHDHVDADALPVGCPLGVALRGSGGGDSGGGDVDGGGGGDGGCLEGQQLYLVSLQRVDEDWGAALADDWPGQGAAGQPRAPRRLAEEGEERQKRRDSGRQEQQQEQQGEWGQWRRDGADGQQAEGREQPLVTWVPAAGDEPPSINSGSSLDSGPPHSPRAPPKRRSSLGGGHGHGCARGPFGQLAAAPELPGLVLRQLLGSCAQGRVYLADQDGGGPVAVKVVDLASLQPARVGRVQLQQLRQELEAGISIEHPNVVRTLAAALVGTTAADSRVRGELQALTGEMWAQVVRDDAEEEARFINRMMGRLPPATDSGRGACGTSVGDGPPGGGGGGGEGPTAGGFAAEGRAGGAAGASGAATGDLSAGGRVAFQRSARSAGG</sequence>
<feature type="compositionally biased region" description="Basic and acidic residues" evidence="1">
    <location>
        <begin position="171"/>
        <end position="187"/>
    </location>
</feature>
<name>A0A0D2M9X8_9CHLO</name>
<dbReference type="EMBL" id="KK105911">
    <property type="protein sequence ID" value="KIY92145.1"/>
    <property type="molecule type" value="Genomic_DNA"/>
</dbReference>
<feature type="compositionally biased region" description="Low complexity" evidence="1">
    <location>
        <begin position="443"/>
        <end position="455"/>
    </location>
</feature>
<dbReference type="RefSeq" id="XP_013891165.1">
    <property type="nucleotide sequence ID" value="XM_014035711.1"/>
</dbReference>
<gene>
    <name evidence="2" type="ORF">MNEG_15818</name>
</gene>
<protein>
    <recommendedName>
        <fullName evidence="4">Protein kinase domain-containing protein</fullName>
    </recommendedName>
</protein>
<accession>A0A0D2M9X8</accession>
<evidence type="ECO:0000256" key="1">
    <source>
        <dbReference type="SAM" id="MobiDB-lite"/>
    </source>
</evidence>
<dbReference type="GeneID" id="25733517"/>
<dbReference type="AlphaFoldDB" id="A0A0D2M9X8"/>
<dbReference type="Gene3D" id="3.30.200.20">
    <property type="entry name" value="Phosphorylase Kinase, domain 1"/>
    <property type="match status" value="1"/>
</dbReference>
<evidence type="ECO:0008006" key="4">
    <source>
        <dbReference type="Google" id="ProtNLM"/>
    </source>
</evidence>
<dbReference type="Proteomes" id="UP000054498">
    <property type="component" value="Unassembled WGS sequence"/>
</dbReference>
<keyword evidence="3" id="KW-1185">Reference proteome</keyword>
<proteinExistence type="predicted"/>
<dbReference type="KEGG" id="mng:MNEG_15818"/>
<feature type="compositionally biased region" description="Gly residues" evidence="1">
    <location>
        <begin position="414"/>
        <end position="428"/>
    </location>
</feature>